<dbReference type="SUPFAM" id="SSF53850">
    <property type="entry name" value="Periplasmic binding protein-like II"/>
    <property type="match status" value="1"/>
</dbReference>
<dbReference type="Gene3D" id="1.10.10.10">
    <property type="entry name" value="Winged helix-like DNA-binding domain superfamily/Winged helix DNA-binding domain"/>
    <property type="match status" value="1"/>
</dbReference>
<comment type="caution">
    <text evidence="6">The sequence shown here is derived from an EMBL/GenBank/DDBJ whole genome shotgun (WGS) entry which is preliminary data.</text>
</comment>
<sequence length="301" mass="33178">MELSDLRSFVDVAERLNIRRAAMAAGVRPSTLSRRIARIEGELGVSVFERHASGVRLTRAGRDFFDTASNAIRDLEFGLRRARAASKGASGNLQIGIFASIASGFSYAAIRLFRSQYPGVEIDVTEGEPNVLLRGIRERKLDVAFVTGDCDLRDLDCETLWWEAVALALAKDHPAAHAERLQWSELRDERFIVSLQEPGPEIHDWLVARLGGLGERTRIVRYAVARETLFVLVGLGFGLSVVSRAGVGVAYPNVVFRPVGDPDDILPFSVAWSPDRDNPVLRRFLSVMRAMASGQPPPPVD</sequence>
<dbReference type="CDD" id="cd08414">
    <property type="entry name" value="PBP2_LTTR_aromatics_like"/>
    <property type="match status" value="1"/>
</dbReference>
<accession>A0A0F9TFZ4</accession>
<dbReference type="AlphaFoldDB" id="A0A0F9TFZ4"/>
<gene>
    <name evidence="6" type="ORF">LCGC14_0332670</name>
</gene>
<evidence type="ECO:0000256" key="4">
    <source>
        <dbReference type="ARBA" id="ARBA00023163"/>
    </source>
</evidence>
<dbReference type="SUPFAM" id="SSF46785">
    <property type="entry name" value="Winged helix' DNA-binding domain"/>
    <property type="match status" value="1"/>
</dbReference>
<dbReference type="GO" id="GO:0032993">
    <property type="term" value="C:protein-DNA complex"/>
    <property type="evidence" value="ECO:0007669"/>
    <property type="project" value="TreeGrafter"/>
</dbReference>
<keyword evidence="2" id="KW-0805">Transcription regulation</keyword>
<dbReference type="EMBL" id="LAZR01000235">
    <property type="protein sequence ID" value="KKN80185.1"/>
    <property type="molecule type" value="Genomic_DNA"/>
</dbReference>
<proteinExistence type="inferred from homology"/>
<dbReference type="Gene3D" id="3.40.190.10">
    <property type="entry name" value="Periplasmic binding protein-like II"/>
    <property type="match status" value="2"/>
</dbReference>
<comment type="similarity">
    <text evidence="1">Belongs to the LysR transcriptional regulatory family.</text>
</comment>
<name>A0A0F9TFZ4_9ZZZZ</name>
<dbReference type="Pfam" id="PF00126">
    <property type="entry name" value="HTH_1"/>
    <property type="match status" value="1"/>
</dbReference>
<evidence type="ECO:0000313" key="6">
    <source>
        <dbReference type="EMBL" id="KKN80185.1"/>
    </source>
</evidence>
<organism evidence="6">
    <name type="scientific">marine sediment metagenome</name>
    <dbReference type="NCBI Taxonomy" id="412755"/>
    <lineage>
        <taxon>unclassified sequences</taxon>
        <taxon>metagenomes</taxon>
        <taxon>ecological metagenomes</taxon>
    </lineage>
</organism>
<dbReference type="PANTHER" id="PTHR30346:SF0">
    <property type="entry name" value="HCA OPERON TRANSCRIPTIONAL ACTIVATOR HCAR"/>
    <property type="match status" value="1"/>
</dbReference>
<keyword evidence="3" id="KW-0238">DNA-binding</keyword>
<dbReference type="InterPro" id="IPR036390">
    <property type="entry name" value="WH_DNA-bd_sf"/>
</dbReference>
<dbReference type="Pfam" id="PF03466">
    <property type="entry name" value="LysR_substrate"/>
    <property type="match status" value="1"/>
</dbReference>
<feature type="domain" description="HTH lysR-type" evidence="5">
    <location>
        <begin position="1"/>
        <end position="58"/>
    </location>
</feature>
<protein>
    <recommendedName>
        <fullName evidence="5">HTH lysR-type domain-containing protein</fullName>
    </recommendedName>
</protein>
<evidence type="ECO:0000256" key="2">
    <source>
        <dbReference type="ARBA" id="ARBA00023015"/>
    </source>
</evidence>
<keyword evidence="4" id="KW-0804">Transcription</keyword>
<evidence type="ECO:0000259" key="5">
    <source>
        <dbReference type="PROSITE" id="PS50931"/>
    </source>
</evidence>
<evidence type="ECO:0000256" key="1">
    <source>
        <dbReference type="ARBA" id="ARBA00009437"/>
    </source>
</evidence>
<dbReference type="InterPro" id="IPR005119">
    <property type="entry name" value="LysR_subst-bd"/>
</dbReference>
<dbReference type="InterPro" id="IPR036388">
    <property type="entry name" value="WH-like_DNA-bd_sf"/>
</dbReference>
<dbReference type="GO" id="GO:0003700">
    <property type="term" value="F:DNA-binding transcription factor activity"/>
    <property type="evidence" value="ECO:0007669"/>
    <property type="project" value="InterPro"/>
</dbReference>
<evidence type="ECO:0000256" key="3">
    <source>
        <dbReference type="ARBA" id="ARBA00023125"/>
    </source>
</evidence>
<dbReference type="GO" id="GO:0003677">
    <property type="term" value="F:DNA binding"/>
    <property type="evidence" value="ECO:0007669"/>
    <property type="project" value="UniProtKB-KW"/>
</dbReference>
<dbReference type="InterPro" id="IPR000847">
    <property type="entry name" value="LysR_HTH_N"/>
</dbReference>
<dbReference type="PROSITE" id="PS50931">
    <property type="entry name" value="HTH_LYSR"/>
    <property type="match status" value="1"/>
</dbReference>
<dbReference type="PANTHER" id="PTHR30346">
    <property type="entry name" value="TRANSCRIPTIONAL DUAL REGULATOR HCAR-RELATED"/>
    <property type="match status" value="1"/>
</dbReference>
<reference evidence="6" key="1">
    <citation type="journal article" date="2015" name="Nature">
        <title>Complex archaea that bridge the gap between prokaryotes and eukaryotes.</title>
        <authorList>
            <person name="Spang A."/>
            <person name="Saw J.H."/>
            <person name="Jorgensen S.L."/>
            <person name="Zaremba-Niedzwiedzka K."/>
            <person name="Martijn J."/>
            <person name="Lind A.E."/>
            <person name="van Eijk R."/>
            <person name="Schleper C."/>
            <person name="Guy L."/>
            <person name="Ettema T.J."/>
        </authorList>
    </citation>
    <scope>NUCLEOTIDE SEQUENCE</scope>
</reference>